<dbReference type="AlphaFoldDB" id="A0A8R7UFJ2"/>
<keyword evidence="2" id="KW-1185">Reference proteome</keyword>
<dbReference type="Proteomes" id="UP000015106">
    <property type="component" value="Chromosome 5"/>
</dbReference>
<dbReference type="EnsemblPlants" id="TuG1812G0500002231.01.T01">
    <property type="protein sequence ID" value="TuG1812G0500002231.01.T01.cds253148"/>
    <property type="gene ID" value="TuG1812G0500002231.01"/>
</dbReference>
<name>A0A8R7UFJ2_TRIUA</name>
<proteinExistence type="predicted"/>
<dbReference type="Gramene" id="TuG1812G0500002231.01.T01">
    <property type="protein sequence ID" value="TuG1812G0500002231.01.T01.cds253148"/>
    <property type="gene ID" value="TuG1812G0500002231.01"/>
</dbReference>
<sequence length="86" mass="9622">MKVKPIFFCSSLSIVEKLWIVGNGRRTGFWEDVWLGDNPFGIKFPRLHLLTFSANFSVPEVIKSEFATVRFRRNVCVWGGGGGGGT</sequence>
<organism evidence="1 2">
    <name type="scientific">Triticum urartu</name>
    <name type="common">Red wild einkorn</name>
    <name type="synonym">Crithodium urartu</name>
    <dbReference type="NCBI Taxonomy" id="4572"/>
    <lineage>
        <taxon>Eukaryota</taxon>
        <taxon>Viridiplantae</taxon>
        <taxon>Streptophyta</taxon>
        <taxon>Embryophyta</taxon>
        <taxon>Tracheophyta</taxon>
        <taxon>Spermatophyta</taxon>
        <taxon>Magnoliopsida</taxon>
        <taxon>Liliopsida</taxon>
        <taxon>Poales</taxon>
        <taxon>Poaceae</taxon>
        <taxon>BOP clade</taxon>
        <taxon>Pooideae</taxon>
        <taxon>Triticodae</taxon>
        <taxon>Triticeae</taxon>
        <taxon>Triticinae</taxon>
        <taxon>Triticum</taxon>
    </lineage>
</organism>
<reference evidence="1" key="2">
    <citation type="submission" date="2018-03" db="EMBL/GenBank/DDBJ databases">
        <title>The Triticum urartu genome reveals the dynamic nature of wheat genome evolution.</title>
        <authorList>
            <person name="Ling H."/>
            <person name="Ma B."/>
            <person name="Shi X."/>
            <person name="Liu H."/>
            <person name="Dong L."/>
            <person name="Sun H."/>
            <person name="Cao Y."/>
            <person name="Gao Q."/>
            <person name="Zheng S."/>
            <person name="Li Y."/>
            <person name="Yu Y."/>
            <person name="Du H."/>
            <person name="Qi M."/>
            <person name="Li Y."/>
            <person name="Yu H."/>
            <person name="Cui Y."/>
            <person name="Wang N."/>
            <person name="Chen C."/>
            <person name="Wu H."/>
            <person name="Zhao Y."/>
            <person name="Zhang J."/>
            <person name="Li Y."/>
            <person name="Zhou W."/>
            <person name="Zhang B."/>
            <person name="Hu W."/>
            <person name="Eijk M."/>
            <person name="Tang J."/>
            <person name="Witsenboer H."/>
            <person name="Zhao S."/>
            <person name="Li Z."/>
            <person name="Zhang A."/>
            <person name="Wang D."/>
            <person name="Liang C."/>
        </authorList>
    </citation>
    <scope>NUCLEOTIDE SEQUENCE [LARGE SCALE GENOMIC DNA]</scope>
    <source>
        <strain evidence="1">cv. G1812</strain>
    </source>
</reference>
<evidence type="ECO:0000313" key="2">
    <source>
        <dbReference type="Proteomes" id="UP000015106"/>
    </source>
</evidence>
<reference evidence="1" key="3">
    <citation type="submission" date="2022-06" db="UniProtKB">
        <authorList>
            <consortium name="EnsemblPlants"/>
        </authorList>
    </citation>
    <scope>IDENTIFICATION</scope>
</reference>
<reference evidence="2" key="1">
    <citation type="journal article" date="2013" name="Nature">
        <title>Draft genome of the wheat A-genome progenitor Triticum urartu.</title>
        <authorList>
            <person name="Ling H.Q."/>
            <person name="Zhao S."/>
            <person name="Liu D."/>
            <person name="Wang J."/>
            <person name="Sun H."/>
            <person name="Zhang C."/>
            <person name="Fan H."/>
            <person name="Li D."/>
            <person name="Dong L."/>
            <person name="Tao Y."/>
            <person name="Gao C."/>
            <person name="Wu H."/>
            <person name="Li Y."/>
            <person name="Cui Y."/>
            <person name="Guo X."/>
            <person name="Zheng S."/>
            <person name="Wang B."/>
            <person name="Yu K."/>
            <person name="Liang Q."/>
            <person name="Yang W."/>
            <person name="Lou X."/>
            <person name="Chen J."/>
            <person name="Feng M."/>
            <person name="Jian J."/>
            <person name="Zhang X."/>
            <person name="Luo G."/>
            <person name="Jiang Y."/>
            <person name="Liu J."/>
            <person name="Wang Z."/>
            <person name="Sha Y."/>
            <person name="Zhang B."/>
            <person name="Wu H."/>
            <person name="Tang D."/>
            <person name="Shen Q."/>
            <person name="Xue P."/>
            <person name="Zou S."/>
            <person name="Wang X."/>
            <person name="Liu X."/>
            <person name="Wang F."/>
            <person name="Yang Y."/>
            <person name="An X."/>
            <person name="Dong Z."/>
            <person name="Zhang K."/>
            <person name="Zhang X."/>
            <person name="Luo M.C."/>
            <person name="Dvorak J."/>
            <person name="Tong Y."/>
            <person name="Wang J."/>
            <person name="Yang H."/>
            <person name="Li Z."/>
            <person name="Wang D."/>
            <person name="Zhang A."/>
            <person name="Wang J."/>
        </authorList>
    </citation>
    <scope>NUCLEOTIDE SEQUENCE</scope>
    <source>
        <strain evidence="2">cv. G1812</strain>
    </source>
</reference>
<accession>A0A8R7UFJ2</accession>
<protein>
    <submittedName>
        <fullName evidence="1">Uncharacterized protein</fullName>
    </submittedName>
</protein>
<evidence type="ECO:0000313" key="1">
    <source>
        <dbReference type="EnsemblPlants" id="TuG1812G0500002231.01.T01.cds253148"/>
    </source>
</evidence>